<dbReference type="InterPro" id="IPR006300">
    <property type="entry name" value="FlgB"/>
</dbReference>
<dbReference type="InterPro" id="IPR001444">
    <property type="entry name" value="Flag_bb_rod_N"/>
</dbReference>
<protein>
    <recommendedName>
        <fullName evidence="3 6">Flagellar basal body rod protein FlgB</fullName>
    </recommendedName>
</protein>
<dbReference type="NCBIfam" id="TIGR01396">
    <property type="entry name" value="FlgB"/>
    <property type="match status" value="1"/>
</dbReference>
<dbReference type="InterPro" id="IPR019776">
    <property type="entry name" value="Flagellar_basal_body_rod_CS"/>
</dbReference>
<gene>
    <name evidence="8" type="primary">flgB</name>
    <name evidence="8" type="ORF">KTN04_11990</name>
</gene>
<evidence type="ECO:0000256" key="1">
    <source>
        <dbReference type="ARBA" id="ARBA00004117"/>
    </source>
</evidence>
<proteinExistence type="inferred from homology"/>
<evidence type="ECO:0000256" key="3">
    <source>
        <dbReference type="ARBA" id="ARBA00014376"/>
    </source>
</evidence>
<evidence type="ECO:0000256" key="5">
    <source>
        <dbReference type="ARBA" id="ARBA00024934"/>
    </source>
</evidence>
<keyword evidence="8" id="KW-0282">Flagellum</keyword>
<keyword evidence="9" id="KW-1185">Reference proteome</keyword>
<evidence type="ECO:0000259" key="7">
    <source>
        <dbReference type="Pfam" id="PF00460"/>
    </source>
</evidence>
<comment type="similarity">
    <text evidence="2 6">Belongs to the flagella basal body rod proteins family.</text>
</comment>
<name>A0ABS6MDZ9_9GAMM</name>
<feature type="domain" description="Flagellar basal body rod protein N-terminal" evidence="7">
    <location>
        <begin position="14"/>
        <end position="39"/>
    </location>
</feature>
<dbReference type="PROSITE" id="PS00588">
    <property type="entry name" value="FLAGELLA_BB_ROD"/>
    <property type="match status" value="1"/>
</dbReference>
<dbReference type="RefSeq" id="WP_217335470.1">
    <property type="nucleotide sequence ID" value="NZ_JAHQZT010000015.1"/>
</dbReference>
<evidence type="ECO:0000256" key="4">
    <source>
        <dbReference type="ARBA" id="ARBA00023143"/>
    </source>
</evidence>
<keyword evidence="4 6" id="KW-0975">Bacterial flagellum</keyword>
<keyword evidence="8" id="KW-0969">Cilium</keyword>
<dbReference type="Pfam" id="PF00460">
    <property type="entry name" value="Flg_bb_rod"/>
    <property type="match status" value="1"/>
</dbReference>
<comment type="caution">
    <text evidence="8">The sequence shown here is derived from an EMBL/GenBank/DDBJ whole genome shotgun (WGS) entry which is preliminary data.</text>
</comment>
<dbReference type="PANTHER" id="PTHR30435:SF12">
    <property type="entry name" value="FLAGELLAR BASAL BODY ROD PROTEIN FLGB"/>
    <property type="match status" value="1"/>
</dbReference>
<dbReference type="Proteomes" id="UP000755551">
    <property type="component" value="Unassembled WGS sequence"/>
</dbReference>
<evidence type="ECO:0000256" key="6">
    <source>
        <dbReference type="PIRNR" id="PIRNR002889"/>
    </source>
</evidence>
<keyword evidence="8" id="KW-0966">Cell projection</keyword>
<dbReference type="PIRSF" id="PIRSF002889">
    <property type="entry name" value="Rod_FlgB"/>
    <property type="match status" value="1"/>
</dbReference>
<comment type="subcellular location">
    <subcellularLocation>
        <location evidence="1 6">Bacterial flagellum basal body</location>
    </subcellularLocation>
</comment>
<evidence type="ECO:0000313" key="8">
    <source>
        <dbReference type="EMBL" id="MBV0934061.1"/>
    </source>
</evidence>
<evidence type="ECO:0000256" key="2">
    <source>
        <dbReference type="ARBA" id="ARBA00009677"/>
    </source>
</evidence>
<dbReference type="EMBL" id="JAHQZT010000015">
    <property type="protein sequence ID" value="MBV0934061.1"/>
    <property type="molecule type" value="Genomic_DNA"/>
</dbReference>
<comment type="subunit">
    <text evidence="6">The basal body constitutes a major portion of the flagellar organelle and consists of a number of rings mounted on a central rod.</text>
</comment>
<comment type="function">
    <text evidence="5 6">Structural component of flagellum, the bacterial motility apparatus. Part of the rod structure of flagellar basal body.</text>
</comment>
<organism evidence="8 9">
    <name type="scientific">Marinobacterium weihaiense</name>
    <dbReference type="NCBI Taxonomy" id="2851016"/>
    <lineage>
        <taxon>Bacteria</taxon>
        <taxon>Pseudomonadati</taxon>
        <taxon>Pseudomonadota</taxon>
        <taxon>Gammaproteobacteria</taxon>
        <taxon>Oceanospirillales</taxon>
        <taxon>Oceanospirillaceae</taxon>
        <taxon>Marinobacterium</taxon>
    </lineage>
</organism>
<accession>A0ABS6MDZ9</accession>
<sequence length="132" mass="14639">MAISFDSALGIHDDALALRARRAEVLANNIANADTPNYKARDLDFAAVLAGHTREFELPLERTEPIHQDAFLAPDAAADLMFRTPNQPSVDGNTVEVQEEMARYSDNAIRYQASFQFLNSKFQGLTRAIKGE</sequence>
<dbReference type="PANTHER" id="PTHR30435">
    <property type="entry name" value="FLAGELLAR PROTEIN"/>
    <property type="match status" value="1"/>
</dbReference>
<evidence type="ECO:0000313" key="9">
    <source>
        <dbReference type="Proteomes" id="UP000755551"/>
    </source>
</evidence>
<reference evidence="8 9" key="1">
    <citation type="submission" date="2021-06" db="EMBL/GenBank/DDBJ databases">
        <title>Bacterium isolated from marine sediment.</title>
        <authorList>
            <person name="Zhu K.-L."/>
            <person name="Du Z.-J."/>
            <person name="Liang Q.-Y."/>
        </authorList>
    </citation>
    <scope>NUCLEOTIDE SEQUENCE [LARGE SCALE GENOMIC DNA]</scope>
    <source>
        <strain evidence="8 9">A346</strain>
    </source>
</reference>